<dbReference type="Gene3D" id="1.20.1070.10">
    <property type="entry name" value="Rhodopsin 7-helix transmembrane proteins"/>
    <property type="match status" value="1"/>
</dbReference>
<dbReference type="PANTHER" id="PTHR28286:SF2">
    <property type="entry name" value="BACTERIORHODOPSIN _OPSIN, NOPA (EUROFUNG)"/>
    <property type="match status" value="1"/>
</dbReference>
<dbReference type="InParanoid" id="A0A2T3B903"/>
<dbReference type="GO" id="GO:0005886">
    <property type="term" value="C:plasma membrane"/>
    <property type="evidence" value="ECO:0007669"/>
    <property type="project" value="TreeGrafter"/>
</dbReference>
<accession>A0A2T3B903</accession>
<evidence type="ECO:0000256" key="3">
    <source>
        <dbReference type="ARBA" id="ARBA00022543"/>
    </source>
</evidence>
<keyword evidence="13" id="KW-1185">Reference proteome</keyword>
<dbReference type="Proteomes" id="UP000241818">
    <property type="component" value="Unassembled WGS sequence"/>
</dbReference>
<dbReference type="PANTHER" id="PTHR28286">
    <property type="match status" value="1"/>
</dbReference>
<evidence type="ECO:0000256" key="9">
    <source>
        <dbReference type="ARBA" id="ARBA00023136"/>
    </source>
</evidence>
<keyword evidence="3" id="KW-0600">Photoreceptor protein</keyword>
<protein>
    <recommendedName>
        <fullName evidence="14">Opsin-1</fullName>
    </recommendedName>
</protein>
<proteinExistence type="inferred from homology"/>
<evidence type="ECO:0000256" key="4">
    <source>
        <dbReference type="ARBA" id="ARBA00022606"/>
    </source>
</evidence>
<feature type="transmembrane region" description="Helical" evidence="11">
    <location>
        <begin position="44"/>
        <end position="64"/>
    </location>
</feature>
<feature type="transmembrane region" description="Helical" evidence="11">
    <location>
        <begin position="179"/>
        <end position="200"/>
    </location>
</feature>
<feature type="transmembrane region" description="Helical" evidence="11">
    <location>
        <begin position="152"/>
        <end position="173"/>
    </location>
</feature>
<dbReference type="GeneID" id="36578139"/>
<evidence type="ECO:0000256" key="5">
    <source>
        <dbReference type="ARBA" id="ARBA00022692"/>
    </source>
</evidence>
<reference evidence="12 13" key="1">
    <citation type="journal article" date="2018" name="New Phytol.">
        <title>Comparative genomics and transcriptomics depict ericoid mycorrhizal fungi as versatile saprotrophs and plant mutualists.</title>
        <authorList>
            <person name="Martino E."/>
            <person name="Morin E."/>
            <person name="Grelet G.A."/>
            <person name="Kuo A."/>
            <person name="Kohler A."/>
            <person name="Daghino S."/>
            <person name="Barry K.W."/>
            <person name="Cichocki N."/>
            <person name="Clum A."/>
            <person name="Dockter R.B."/>
            <person name="Hainaut M."/>
            <person name="Kuo R.C."/>
            <person name="LaButti K."/>
            <person name="Lindahl B.D."/>
            <person name="Lindquist E.A."/>
            <person name="Lipzen A."/>
            <person name="Khouja H.R."/>
            <person name="Magnuson J."/>
            <person name="Murat C."/>
            <person name="Ohm R.A."/>
            <person name="Singer S.W."/>
            <person name="Spatafora J.W."/>
            <person name="Wang M."/>
            <person name="Veneault-Fourrey C."/>
            <person name="Henrissat B."/>
            <person name="Grigoriev I.V."/>
            <person name="Martin F.M."/>
            <person name="Perotto S."/>
        </authorList>
    </citation>
    <scope>NUCLEOTIDE SEQUENCE [LARGE SCALE GENOMIC DNA]</scope>
    <source>
        <strain evidence="12 13">ATCC 22711</strain>
    </source>
</reference>
<keyword evidence="9 11" id="KW-0472">Membrane</keyword>
<sequence>MVDAFKTTTSSLLVPTTTSVSPIPTVIPNPPHYEKVGETGTKTLWVAFVIMLVSTIAFATLSYRVPVQKRLFHVLTTFAVVIATLSYFAMATGSGTYYAYHLAREHHKHGIPDTFEPVLRQVFWVRYVDWALTTPLLLLDLAFLAGVNGANIFVAVFANIVTMLTGLFFAYSENTSQRWGWYAMACVAHLVVIYQLIVVGRRAVLGEDRKAATLYVSLGAPSLVIWTLYPVVWAIGTGARKWSVDADVVAYAVLDILAKSAFGFWLLCAQASAESPYTSIGGFWSHGLSTEGAVRLGEEP</sequence>
<dbReference type="InterPro" id="IPR001425">
    <property type="entry name" value="Arc/bac/fun_rhodopsins"/>
</dbReference>
<dbReference type="GO" id="GO:0005216">
    <property type="term" value="F:monoatomic ion channel activity"/>
    <property type="evidence" value="ECO:0007669"/>
    <property type="project" value="InterPro"/>
</dbReference>
<dbReference type="GO" id="GO:0007602">
    <property type="term" value="P:phototransduction"/>
    <property type="evidence" value="ECO:0007669"/>
    <property type="project" value="UniProtKB-KW"/>
</dbReference>
<keyword evidence="5 11" id="KW-0812">Transmembrane</keyword>
<keyword evidence="7 11" id="KW-1133">Transmembrane helix</keyword>
<dbReference type="CDD" id="cd15028">
    <property type="entry name" value="7tm_Opsin-1_euk"/>
    <property type="match status" value="1"/>
</dbReference>
<keyword evidence="4" id="KW-0716">Sensory transduction</keyword>
<keyword evidence="8" id="KW-0157">Chromophore</keyword>
<evidence type="ECO:0000256" key="11">
    <source>
        <dbReference type="SAM" id="Phobius"/>
    </source>
</evidence>
<dbReference type="SMART" id="SM01021">
    <property type="entry name" value="Bac_rhodopsin"/>
    <property type="match status" value="1"/>
</dbReference>
<dbReference type="FunFam" id="1.20.1070.10:FF:000160">
    <property type="entry name" value="Related to Opsin-1"/>
    <property type="match status" value="1"/>
</dbReference>
<evidence type="ECO:0000256" key="10">
    <source>
        <dbReference type="ARBA" id="ARBA00023170"/>
    </source>
</evidence>
<dbReference type="SUPFAM" id="SSF81321">
    <property type="entry name" value="Family A G protein-coupled receptor-like"/>
    <property type="match status" value="1"/>
</dbReference>
<gene>
    <name evidence="12" type="ORF">M430DRAFT_97650</name>
</gene>
<dbReference type="PROSITE" id="PS00950">
    <property type="entry name" value="BACTERIAL_OPSIN_1"/>
    <property type="match status" value="1"/>
</dbReference>
<feature type="transmembrane region" description="Helical" evidence="11">
    <location>
        <begin position="212"/>
        <end position="236"/>
    </location>
</feature>
<evidence type="ECO:0000256" key="7">
    <source>
        <dbReference type="ARBA" id="ARBA00022989"/>
    </source>
</evidence>
<evidence type="ECO:0000256" key="6">
    <source>
        <dbReference type="ARBA" id="ARBA00022925"/>
    </source>
</evidence>
<dbReference type="OrthoDB" id="10261467at2759"/>
<dbReference type="AlphaFoldDB" id="A0A2T3B903"/>
<dbReference type="GO" id="GO:0005783">
    <property type="term" value="C:endoplasmic reticulum"/>
    <property type="evidence" value="ECO:0007669"/>
    <property type="project" value="TreeGrafter"/>
</dbReference>
<dbReference type="PRINTS" id="PR00251">
    <property type="entry name" value="BACTRLOPSIN"/>
</dbReference>
<evidence type="ECO:0000256" key="2">
    <source>
        <dbReference type="ARBA" id="ARBA00008130"/>
    </source>
</evidence>
<comment type="similarity">
    <text evidence="2">Belongs to the archaeal/bacterial/fungal opsin family.</text>
</comment>
<evidence type="ECO:0000256" key="1">
    <source>
        <dbReference type="ARBA" id="ARBA00004141"/>
    </source>
</evidence>
<dbReference type="Pfam" id="PF01036">
    <property type="entry name" value="Bac_rhodopsin"/>
    <property type="match status" value="1"/>
</dbReference>
<dbReference type="InterPro" id="IPR018229">
    <property type="entry name" value="Rhodopsin_retinal_BS"/>
</dbReference>
<dbReference type="PROSITE" id="PS00327">
    <property type="entry name" value="BACTERIAL_OPSIN_RET"/>
    <property type="match status" value="1"/>
</dbReference>
<organism evidence="12 13">
    <name type="scientific">Amorphotheca resinae ATCC 22711</name>
    <dbReference type="NCBI Taxonomy" id="857342"/>
    <lineage>
        <taxon>Eukaryota</taxon>
        <taxon>Fungi</taxon>
        <taxon>Dikarya</taxon>
        <taxon>Ascomycota</taxon>
        <taxon>Pezizomycotina</taxon>
        <taxon>Leotiomycetes</taxon>
        <taxon>Helotiales</taxon>
        <taxon>Amorphothecaceae</taxon>
        <taxon>Amorphotheca</taxon>
    </lineage>
</organism>
<keyword evidence="6" id="KW-0681">Retinal protein</keyword>
<evidence type="ECO:0000313" key="13">
    <source>
        <dbReference type="Proteomes" id="UP000241818"/>
    </source>
</evidence>
<feature type="transmembrane region" description="Helical" evidence="11">
    <location>
        <begin position="71"/>
        <end position="90"/>
    </location>
</feature>
<evidence type="ECO:0000256" key="8">
    <source>
        <dbReference type="ARBA" id="ARBA00022991"/>
    </source>
</evidence>
<evidence type="ECO:0000313" key="12">
    <source>
        <dbReference type="EMBL" id="PSS23322.1"/>
    </source>
</evidence>
<dbReference type="RefSeq" id="XP_024723368.1">
    <property type="nucleotide sequence ID" value="XM_024870058.1"/>
</dbReference>
<keyword evidence="10" id="KW-0675">Receptor</keyword>
<name>A0A2T3B903_AMORE</name>
<feature type="transmembrane region" description="Helical" evidence="11">
    <location>
        <begin position="127"/>
        <end position="145"/>
    </location>
</feature>
<feature type="transmembrane region" description="Helical" evidence="11">
    <location>
        <begin position="248"/>
        <end position="268"/>
    </location>
</feature>
<comment type="subcellular location">
    <subcellularLocation>
        <location evidence="1">Membrane</location>
        <topology evidence="1">Multi-pass membrane protein</topology>
    </subcellularLocation>
</comment>
<evidence type="ECO:0008006" key="14">
    <source>
        <dbReference type="Google" id="ProtNLM"/>
    </source>
</evidence>
<dbReference type="EMBL" id="KZ679008">
    <property type="protein sequence ID" value="PSS23322.1"/>
    <property type="molecule type" value="Genomic_DNA"/>
</dbReference>
<dbReference type="GO" id="GO:0009881">
    <property type="term" value="F:photoreceptor activity"/>
    <property type="evidence" value="ECO:0007669"/>
    <property type="project" value="UniProtKB-KW"/>
</dbReference>